<dbReference type="PANTHER" id="PTHR44936">
    <property type="entry name" value="SENSOR PROTEIN CREC"/>
    <property type="match status" value="1"/>
</dbReference>
<dbReference type="EC" id="2.7.13.3" evidence="3"/>
<evidence type="ECO:0000256" key="10">
    <source>
        <dbReference type="ARBA" id="ARBA00022777"/>
    </source>
</evidence>
<evidence type="ECO:0000259" key="17">
    <source>
        <dbReference type="PROSITE" id="PS50885"/>
    </source>
</evidence>
<proteinExistence type="predicted"/>
<gene>
    <name evidence="18" type="ORF">SAMN02745857_00469</name>
</gene>
<dbReference type="OrthoDB" id="9804645at2"/>
<dbReference type="CDD" id="cd00075">
    <property type="entry name" value="HATPase"/>
    <property type="match status" value="1"/>
</dbReference>
<dbReference type="InterPro" id="IPR005467">
    <property type="entry name" value="His_kinase_dom"/>
</dbReference>
<dbReference type="Pfam" id="PF00672">
    <property type="entry name" value="HAMP"/>
    <property type="match status" value="1"/>
</dbReference>
<dbReference type="Gene3D" id="1.10.287.130">
    <property type="match status" value="1"/>
</dbReference>
<dbReference type="PROSITE" id="PS50885">
    <property type="entry name" value="HAMP"/>
    <property type="match status" value="1"/>
</dbReference>
<dbReference type="PANTHER" id="PTHR44936:SF5">
    <property type="entry name" value="SENSOR HISTIDINE KINASE ENVZ"/>
    <property type="match status" value="1"/>
</dbReference>
<dbReference type="CDD" id="cd00082">
    <property type="entry name" value="HisKA"/>
    <property type="match status" value="1"/>
</dbReference>
<dbReference type="InterPro" id="IPR003594">
    <property type="entry name" value="HATPase_dom"/>
</dbReference>
<dbReference type="GO" id="GO:0005524">
    <property type="term" value="F:ATP binding"/>
    <property type="evidence" value="ECO:0007669"/>
    <property type="project" value="UniProtKB-KW"/>
</dbReference>
<feature type="domain" description="HAMP" evidence="17">
    <location>
        <begin position="250"/>
        <end position="301"/>
    </location>
</feature>
<dbReference type="GO" id="GO:0005886">
    <property type="term" value="C:plasma membrane"/>
    <property type="evidence" value="ECO:0007669"/>
    <property type="project" value="UniProtKB-SubCell"/>
</dbReference>
<dbReference type="InterPro" id="IPR036890">
    <property type="entry name" value="HATPase_C_sf"/>
</dbReference>
<feature type="domain" description="Histidine kinase" evidence="16">
    <location>
        <begin position="309"/>
        <end position="507"/>
    </location>
</feature>
<comment type="subcellular location">
    <subcellularLocation>
        <location evidence="2">Cell inner membrane</location>
        <topology evidence="2">Multi-pass membrane protein</topology>
    </subcellularLocation>
</comment>
<dbReference type="InterPro" id="IPR003660">
    <property type="entry name" value="HAMP_dom"/>
</dbReference>
<comment type="catalytic activity">
    <reaction evidence="1">
        <text>ATP + protein L-histidine = ADP + protein N-phospho-L-histidine.</text>
        <dbReference type="EC" id="2.7.13.3"/>
    </reaction>
</comment>
<dbReference type="Gene3D" id="3.30.565.10">
    <property type="entry name" value="Histidine kinase-like ATPase, C-terminal domain"/>
    <property type="match status" value="1"/>
</dbReference>
<name>A0A1W1X2F5_9NEIS</name>
<keyword evidence="14 15" id="KW-0472">Membrane</keyword>
<keyword evidence="5" id="KW-0997">Cell inner membrane</keyword>
<dbReference type="GO" id="GO:0000155">
    <property type="term" value="F:phosphorelay sensor kinase activity"/>
    <property type="evidence" value="ECO:0007669"/>
    <property type="project" value="InterPro"/>
</dbReference>
<organism evidence="18 19">
    <name type="scientific">Andreprevotia lacus DSM 23236</name>
    <dbReference type="NCBI Taxonomy" id="1121001"/>
    <lineage>
        <taxon>Bacteria</taxon>
        <taxon>Pseudomonadati</taxon>
        <taxon>Pseudomonadota</taxon>
        <taxon>Betaproteobacteria</taxon>
        <taxon>Neisseriales</taxon>
        <taxon>Chitinibacteraceae</taxon>
        <taxon>Andreprevotia</taxon>
    </lineage>
</organism>
<keyword evidence="10 18" id="KW-0418">Kinase</keyword>
<dbReference type="AlphaFoldDB" id="A0A1W1X2F5"/>
<evidence type="ECO:0000256" key="9">
    <source>
        <dbReference type="ARBA" id="ARBA00022741"/>
    </source>
</evidence>
<keyword evidence="19" id="KW-1185">Reference proteome</keyword>
<keyword evidence="6" id="KW-0597">Phosphoprotein</keyword>
<reference evidence="18 19" key="1">
    <citation type="submission" date="2017-04" db="EMBL/GenBank/DDBJ databases">
        <authorList>
            <person name="Afonso C.L."/>
            <person name="Miller P.J."/>
            <person name="Scott M.A."/>
            <person name="Spackman E."/>
            <person name="Goraichik I."/>
            <person name="Dimitrov K.M."/>
            <person name="Suarez D.L."/>
            <person name="Swayne D.E."/>
        </authorList>
    </citation>
    <scope>NUCLEOTIDE SEQUENCE [LARGE SCALE GENOMIC DNA]</scope>
    <source>
        <strain evidence="18 19">DSM 23236</strain>
    </source>
</reference>
<evidence type="ECO:0000256" key="12">
    <source>
        <dbReference type="ARBA" id="ARBA00022989"/>
    </source>
</evidence>
<sequence length="510" mass="56659">MSLEDWRPANAGDEVTGEPLQRASWLNRTFNRLLPGSLLARLALVMMLGVLASQALGTWFWAAQLRTRSNEEAREAARYIGYSAASALRFFQSLPANYRPLLIEQLREMGGTRFFVNVNHGPVDIKSVVDAPLAQSVVETLTTTLTQELPRLSTYRIGFAWPDELAVTEDGVTLSDLPDSWVQHTLLVKPRPAPILVIQAELESGDWLYLATLMPNPYFLDQANPLTRDKLALQLATLVAVLLLSLWVVRWLTRPLALLSEAAEAFGQGANPHLPESGSREYLNTAHAFHAMQARINRYLEDRERLFASISHDLRTPITRLKLRTEMLDDEHDRREFHEDLDELEMMVKGALQSVKDTDIHENRTAIRLDTLLNRLSEDAKMGGFEVAVAAAPITVLGKPLALKRAISNLIDNAIKYGQRAEVLLSNRDGETELTIRDYGPGVAEEALPTLFQPYVRLEHGKQTNQGGMGLGLGIARDIIHAHGGELTLANHPQGGLQVTITLPRTASMG</sequence>
<dbReference type="SUPFAM" id="SSF55874">
    <property type="entry name" value="ATPase domain of HSP90 chaperone/DNA topoisomerase II/histidine kinase"/>
    <property type="match status" value="1"/>
</dbReference>
<keyword evidence="8 15" id="KW-0812">Transmembrane</keyword>
<evidence type="ECO:0000256" key="13">
    <source>
        <dbReference type="ARBA" id="ARBA00023012"/>
    </source>
</evidence>
<dbReference type="PROSITE" id="PS50109">
    <property type="entry name" value="HIS_KIN"/>
    <property type="match status" value="1"/>
</dbReference>
<evidence type="ECO:0000256" key="7">
    <source>
        <dbReference type="ARBA" id="ARBA00022679"/>
    </source>
</evidence>
<dbReference type="STRING" id="1121001.SAMN02745857_00469"/>
<dbReference type="Pfam" id="PF00512">
    <property type="entry name" value="HisKA"/>
    <property type="match status" value="1"/>
</dbReference>
<evidence type="ECO:0000313" key="18">
    <source>
        <dbReference type="EMBL" id="SMC18085.1"/>
    </source>
</evidence>
<dbReference type="InterPro" id="IPR003661">
    <property type="entry name" value="HisK_dim/P_dom"/>
</dbReference>
<evidence type="ECO:0000256" key="5">
    <source>
        <dbReference type="ARBA" id="ARBA00022519"/>
    </source>
</evidence>
<keyword evidence="4" id="KW-1003">Cell membrane</keyword>
<keyword evidence="7" id="KW-0808">Transferase</keyword>
<dbReference type="InterPro" id="IPR036097">
    <property type="entry name" value="HisK_dim/P_sf"/>
</dbReference>
<feature type="transmembrane region" description="Helical" evidence="15">
    <location>
        <begin position="231"/>
        <end position="252"/>
    </location>
</feature>
<keyword evidence="12 15" id="KW-1133">Transmembrane helix</keyword>
<evidence type="ECO:0000259" key="16">
    <source>
        <dbReference type="PROSITE" id="PS50109"/>
    </source>
</evidence>
<evidence type="ECO:0000313" key="19">
    <source>
        <dbReference type="Proteomes" id="UP000192761"/>
    </source>
</evidence>
<keyword evidence="13" id="KW-0902">Two-component regulatory system</keyword>
<evidence type="ECO:0000256" key="4">
    <source>
        <dbReference type="ARBA" id="ARBA00022475"/>
    </source>
</evidence>
<dbReference type="EMBL" id="FWXD01000002">
    <property type="protein sequence ID" value="SMC18085.1"/>
    <property type="molecule type" value="Genomic_DNA"/>
</dbReference>
<evidence type="ECO:0000256" key="8">
    <source>
        <dbReference type="ARBA" id="ARBA00022692"/>
    </source>
</evidence>
<dbReference type="Proteomes" id="UP000192761">
    <property type="component" value="Unassembled WGS sequence"/>
</dbReference>
<dbReference type="RefSeq" id="WP_084088938.1">
    <property type="nucleotide sequence ID" value="NZ_FWXD01000002.1"/>
</dbReference>
<evidence type="ECO:0000256" key="11">
    <source>
        <dbReference type="ARBA" id="ARBA00022840"/>
    </source>
</evidence>
<evidence type="ECO:0000256" key="14">
    <source>
        <dbReference type="ARBA" id="ARBA00023136"/>
    </source>
</evidence>
<feature type="transmembrane region" description="Helical" evidence="15">
    <location>
        <begin position="38"/>
        <end position="62"/>
    </location>
</feature>
<evidence type="ECO:0000256" key="3">
    <source>
        <dbReference type="ARBA" id="ARBA00012438"/>
    </source>
</evidence>
<dbReference type="SMART" id="SM00387">
    <property type="entry name" value="HATPase_c"/>
    <property type="match status" value="1"/>
</dbReference>
<evidence type="ECO:0000256" key="15">
    <source>
        <dbReference type="SAM" id="Phobius"/>
    </source>
</evidence>
<dbReference type="InterPro" id="IPR050980">
    <property type="entry name" value="2C_sensor_his_kinase"/>
</dbReference>
<dbReference type="PRINTS" id="PR00344">
    <property type="entry name" value="BCTRLSENSOR"/>
</dbReference>
<dbReference type="SMART" id="SM00388">
    <property type="entry name" value="HisKA"/>
    <property type="match status" value="1"/>
</dbReference>
<evidence type="ECO:0000256" key="2">
    <source>
        <dbReference type="ARBA" id="ARBA00004429"/>
    </source>
</evidence>
<accession>A0A1W1X2F5</accession>
<evidence type="ECO:0000256" key="1">
    <source>
        <dbReference type="ARBA" id="ARBA00000085"/>
    </source>
</evidence>
<evidence type="ECO:0000256" key="6">
    <source>
        <dbReference type="ARBA" id="ARBA00022553"/>
    </source>
</evidence>
<dbReference type="InterPro" id="IPR004358">
    <property type="entry name" value="Sig_transdc_His_kin-like_C"/>
</dbReference>
<keyword evidence="11" id="KW-0067">ATP-binding</keyword>
<protein>
    <recommendedName>
        <fullName evidence="3">histidine kinase</fullName>
        <ecNumber evidence="3">2.7.13.3</ecNumber>
    </recommendedName>
</protein>
<keyword evidence="9" id="KW-0547">Nucleotide-binding</keyword>
<dbReference type="SUPFAM" id="SSF47384">
    <property type="entry name" value="Homodimeric domain of signal transducing histidine kinase"/>
    <property type="match status" value="1"/>
</dbReference>
<dbReference type="Pfam" id="PF02518">
    <property type="entry name" value="HATPase_c"/>
    <property type="match status" value="1"/>
</dbReference>